<dbReference type="GO" id="GO:0042273">
    <property type="term" value="P:ribosomal large subunit biogenesis"/>
    <property type="evidence" value="ECO:0007669"/>
    <property type="project" value="TreeGrafter"/>
</dbReference>
<evidence type="ECO:0008006" key="10">
    <source>
        <dbReference type="Google" id="ProtNLM"/>
    </source>
</evidence>
<evidence type="ECO:0000256" key="6">
    <source>
        <dbReference type="ARBA" id="ARBA00023242"/>
    </source>
</evidence>
<gene>
    <name evidence="8" type="ORF">OFUS_LOCUS2937</name>
</gene>
<dbReference type="EMBL" id="CAIIXF020000001">
    <property type="protein sequence ID" value="CAH1775661.1"/>
    <property type="molecule type" value="Genomic_DNA"/>
</dbReference>
<evidence type="ECO:0000256" key="2">
    <source>
        <dbReference type="ARBA" id="ARBA00004604"/>
    </source>
</evidence>
<proteinExistence type="inferred from homology"/>
<protein>
    <recommendedName>
        <fullName evidence="10">rRNA-processing protein EBP2</fullName>
    </recommendedName>
</protein>
<organism evidence="8 9">
    <name type="scientific">Owenia fusiformis</name>
    <name type="common">Polychaete worm</name>
    <dbReference type="NCBI Taxonomy" id="6347"/>
    <lineage>
        <taxon>Eukaryota</taxon>
        <taxon>Metazoa</taxon>
        <taxon>Spiralia</taxon>
        <taxon>Lophotrochozoa</taxon>
        <taxon>Annelida</taxon>
        <taxon>Polychaeta</taxon>
        <taxon>Sedentaria</taxon>
        <taxon>Canalipalpata</taxon>
        <taxon>Sabellida</taxon>
        <taxon>Oweniida</taxon>
        <taxon>Oweniidae</taxon>
        <taxon>Owenia</taxon>
    </lineage>
</organism>
<keyword evidence="6" id="KW-0539">Nucleus</keyword>
<feature type="compositionally biased region" description="Basic residues" evidence="7">
    <location>
        <begin position="226"/>
        <end position="247"/>
    </location>
</feature>
<feature type="region of interest" description="Disordered" evidence="7">
    <location>
        <begin position="198"/>
        <end position="295"/>
    </location>
</feature>
<comment type="caution">
    <text evidence="8">The sequence shown here is derived from an EMBL/GenBank/DDBJ whole genome shotgun (WGS) entry which is preliminary data.</text>
</comment>
<accession>A0A8S4N438</accession>
<evidence type="ECO:0000256" key="4">
    <source>
        <dbReference type="ARBA" id="ARBA00022517"/>
    </source>
</evidence>
<name>A0A8S4N438_OWEFU</name>
<evidence type="ECO:0000313" key="9">
    <source>
        <dbReference type="Proteomes" id="UP000749559"/>
    </source>
</evidence>
<evidence type="ECO:0000256" key="5">
    <source>
        <dbReference type="ARBA" id="ARBA00023054"/>
    </source>
</evidence>
<feature type="compositionally biased region" description="Basic residues" evidence="7">
    <location>
        <begin position="276"/>
        <end position="295"/>
    </location>
</feature>
<sequence length="295" mass="33668">MELDQTSDSESNDSDTELQIAFAKGELKPGLNIPTAAPKQFINNVAGMQQKLAEIKSSLGWIERLDLTVKDGKSTQALEEAEGQVHDDFKREMIFYTQAQQAILKGLNNLHQLGIPTKRPDDYFAQMIKSDNHMKKIRERLLSKQMGMERSEKAKKLRELRKVGKKVQVDVIQKRHKEKREMLEAVKKYKKGKQDALDFLNADDGPKQGKKPKPGAPAKKDDFKPGKKREYKNKKFGYGGQKKRSKYNTKESAADLSGFSSKKHATRPGKLEKKKMSNKNKRPGKQRRQASKNKR</sequence>
<dbReference type="Proteomes" id="UP000749559">
    <property type="component" value="Unassembled WGS sequence"/>
</dbReference>
<dbReference type="GO" id="GO:0030687">
    <property type="term" value="C:preribosome, large subunit precursor"/>
    <property type="evidence" value="ECO:0007669"/>
    <property type="project" value="TreeGrafter"/>
</dbReference>
<comment type="subcellular location">
    <subcellularLocation>
        <location evidence="2">Nucleus</location>
        <location evidence="2">Nucleolus</location>
    </subcellularLocation>
</comment>
<dbReference type="OrthoDB" id="443772at2759"/>
<evidence type="ECO:0000256" key="3">
    <source>
        <dbReference type="ARBA" id="ARBA00007336"/>
    </source>
</evidence>
<dbReference type="InterPro" id="IPR008610">
    <property type="entry name" value="Ebp2"/>
</dbReference>
<keyword evidence="9" id="KW-1185">Reference proteome</keyword>
<dbReference type="PANTHER" id="PTHR13028">
    <property type="entry name" value="RRNA PROCESSING PROTEIN EBNA1-BINDING PROTEIN-RELATED"/>
    <property type="match status" value="1"/>
</dbReference>
<comment type="function">
    <text evidence="1">Required for the processing of the 27S pre-rRNA.</text>
</comment>
<evidence type="ECO:0000313" key="8">
    <source>
        <dbReference type="EMBL" id="CAH1775661.1"/>
    </source>
</evidence>
<keyword evidence="5" id="KW-0175">Coiled coil</keyword>
<reference evidence="8" key="1">
    <citation type="submission" date="2022-03" db="EMBL/GenBank/DDBJ databases">
        <authorList>
            <person name="Martin C."/>
        </authorList>
    </citation>
    <scope>NUCLEOTIDE SEQUENCE</scope>
</reference>
<dbReference type="AlphaFoldDB" id="A0A8S4N438"/>
<evidence type="ECO:0000256" key="7">
    <source>
        <dbReference type="SAM" id="MobiDB-lite"/>
    </source>
</evidence>
<dbReference type="GO" id="GO:0006364">
    <property type="term" value="P:rRNA processing"/>
    <property type="evidence" value="ECO:0007669"/>
    <property type="project" value="TreeGrafter"/>
</dbReference>
<dbReference type="GO" id="GO:0034399">
    <property type="term" value="C:nuclear periphery"/>
    <property type="evidence" value="ECO:0007669"/>
    <property type="project" value="TreeGrafter"/>
</dbReference>
<comment type="similarity">
    <text evidence="3">Belongs to the EBP2 family.</text>
</comment>
<dbReference type="Pfam" id="PF05890">
    <property type="entry name" value="Ebp2"/>
    <property type="match status" value="1"/>
</dbReference>
<keyword evidence="4" id="KW-0690">Ribosome biogenesis</keyword>
<dbReference type="PANTHER" id="PTHR13028:SF0">
    <property type="entry name" value="RRNA-PROCESSING PROTEIN EBP2-RELATED"/>
    <property type="match status" value="1"/>
</dbReference>
<evidence type="ECO:0000256" key="1">
    <source>
        <dbReference type="ARBA" id="ARBA00003387"/>
    </source>
</evidence>
<dbReference type="GO" id="GO:0005730">
    <property type="term" value="C:nucleolus"/>
    <property type="evidence" value="ECO:0007669"/>
    <property type="project" value="UniProtKB-SubCell"/>
</dbReference>